<evidence type="ECO:0000313" key="1">
    <source>
        <dbReference type="EMBL" id="KAF6743157.1"/>
    </source>
</evidence>
<evidence type="ECO:0000313" key="2">
    <source>
        <dbReference type="Proteomes" id="UP000521943"/>
    </source>
</evidence>
<organism evidence="1 2">
    <name type="scientific">Ephemerocybe angulata</name>
    <dbReference type="NCBI Taxonomy" id="980116"/>
    <lineage>
        <taxon>Eukaryota</taxon>
        <taxon>Fungi</taxon>
        <taxon>Dikarya</taxon>
        <taxon>Basidiomycota</taxon>
        <taxon>Agaricomycotina</taxon>
        <taxon>Agaricomycetes</taxon>
        <taxon>Agaricomycetidae</taxon>
        <taxon>Agaricales</taxon>
        <taxon>Agaricineae</taxon>
        <taxon>Psathyrellaceae</taxon>
        <taxon>Ephemerocybe</taxon>
    </lineage>
</organism>
<gene>
    <name evidence="1" type="ORF">DFP72DRAFT_859457</name>
</gene>
<proteinExistence type="predicted"/>
<protein>
    <submittedName>
        <fullName evidence="1">Uncharacterized protein</fullName>
    </submittedName>
</protein>
<name>A0A8H6HBN4_9AGAR</name>
<keyword evidence="2" id="KW-1185">Reference proteome</keyword>
<dbReference type="Proteomes" id="UP000521943">
    <property type="component" value="Unassembled WGS sequence"/>
</dbReference>
<dbReference type="AlphaFoldDB" id="A0A8H6HBN4"/>
<reference evidence="1 2" key="1">
    <citation type="submission" date="2020-07" db="EMBL/GenBank/DDBJ databases">
        <title>Comparative genomics of pyrophilous fungi reveals a link between fire events and developmental genes.</title>
        <authorList>
            <consortium name="DOE Joint Genome Institute"/>
            <person name="Steindorff A.S."/>
            <person name="Carver A."/>
            <person name="Calhoun S."/>
            <person name="Stillman K."/>
            <person name="Liu H."/>
            <person name="Lipzen A."/>
            <person name="Pangilinan J."/>
            <person name="Labutti K."/>
            <person name="Bruns T.D."/>
            <person name="Grigoriev I.V."/>
        </authorList>
    </citation>
    <scope>NUCLEOTIDE SEQUENCE [LARGE SCALE GENOMIC DNA]</scope>
    <source>
        <strain evidence="1 2">CBS 144469</strain>
    </source>
</reference>
<dbReference type="EMBL" id="JACGCI010000157">
    <property type="protein sequence ID" value="KAF6743157.1"/>
    <property type="molecule type" value="Genomic_DNA"/>
</dbReference>
<accession>A0A8H6HBN4</accession>
<sequence>MGQFEELSDLNKYFPIFYEGGEDPEPVGIPIAPGIETPSYSLGWMVRSPGIGKLHVDYTVAREKIILPNWSAHNCIPKDLNVMGNYGLIVPDFMVIGMDYVFIRIADNNPFIIKALRSERDRSHLIIRQAMVVLGLLDDPNNSTDPTGSVNGVSSEVSLTLRVRRVVDLVEIGCFFIKEKDLEWICIANTGPTGT</sequence>
<comment type="caution">
    <text evidence="1">The sequence shown here is derived from an EMBL/GenBank/DDBJ whole genome shotgun (WGS) entry which is preliminary data.</text>
</comment>